<evidence type="ECO:0000313" key="2">
    <source>
        <dbReference type="EMBL" id="MBM3331806.1"/>
    </source>
</evidence>
<feature type="chain" id="PRO_5036772617" description="T9SS type A sorting domain-containing protein" evidence="1">
    <location>
        <begin position="21"/>
        <end position="497"/>
    </location>
</feature>
<dbReference type="Gene3D" id="2.60.40.4070">
    <property type="match status" value="1"/>
</dbReference>
<organism evidence="2 3">
    <name type="scientific">candidate division WOR-3 bacterium</name>
    <dbReference type="NCBI Taxonomy" id="2052148"/>
    <lineage>
        <taxon>Bacteria</taxon>
        <taxon>Bacteria division WOR-3</taxon>
    </lineage>
</organism>
<dbReference type="PROSITE" id="PS51257">
    <property type="entry name" value="PROKAR_LIPOPROTEIN"/>
    <property type="match status" value="1"/>
</dbReference>
<gene>
    <name evidence="2" type="ORF">FJY68_08155</name>
</gene>
<protein>
    <recommendedName>
        <fullName evidence="4">T9SS type A sorting domain-containing protein</fullName>
    </recommendedName>
</protein>
<keyword evidence="1" id="KW-0732">Signal</keyword>
<accession>A0A937XHM8</accession>
<evidence type="ECO:0008006" key="4">
    <source>
        <dbReference type="Google" id="ProtNLM"/>
    </source>
</evidence>
<dbReference type="EMBL" id="VGIR01000045">
    <property type="protein sequence ID" value="MBM3331806.1"/>
    <property type="molecule type" value="Genomic_DNA"/>
</dbReference>
<dbReference type="AlphaFoldDB" id="A0A937XHM8"/>
<evidence type="ECO:0000256" key="1">
    <source>
        <dbReference type="SAM" id="SignalP"/>
    </source>
</evidence>
<feature type="signal peptide" evidence="1">
    <location>
        <begin position="1"/>
        <end position="20"/>
    </location>
</feature>
<evidence type="ECO:0000313" key="3">
    <source>
        <dbReference type="Proteomes" id="UP000779900"/>
    </source>
</evidence>
<comment type="caution">
    <text evidence="2">The sequence shown here is derived from an EMBL/GenBank/DDBJ whole genome shotgun (WGS) entry which is preliminary data.</text>
</comment>
<name>A0A937XHM8_UNCW3</name>
<sequence>MRALTSGLLLAAATAGSCLAWTSPVLRNVCNSAADSGGTVVVHADCIDSIRPPVEDVALTVFYSTDNQEIWQQVPMSLIGQPGYETTFQCAFPAPDSGTIYYYVRGDNGTNFGTQSPFNSGDAWPVTDNLLAETALEGTGDTINDPDGEWLDLTSCAMGYSDGRFYARMTNHYNSWPIRGSVVGPWYLYSVGFWNSDAATRDTLGYAMVHVNILTFTDGLFELNRYESTYTRIGDIDIQTSGNRLIMRCDASDLAARPGFQPWPNQCGYLCGAKGDARSANLSLQSLMHDSTNSGRFYVDRTPRLVVGQNQSPVLSLSGVDPDTGTGATDFRFHVHYVDADTNLPVLRALIVDADTYDLVPNGHRYGAGVTYVRTLGGFEVGPHEFRFAFSDGVSYTSTAPDTLVVTGGGVVESHTDRGPAFSVEPNPFVDRVRFRFPRLVRAVEILDAAGRRVRTFRAPREFWDGRDSDGQQLPSGVYYLREQGGPLRRLLVKLGR</sequence>
<dbReference type="Proteomes" id="UP000779900">
    <property type="component" value="Unassembled WGS sequence"/>
</dbReference>
<reference evidence="2" key="1">
    <citation type="submission" date="2019-03" db="EMBL/GenBank/DDBJ databases">
        <title>Lake Tanganyika Metagenome-Assembled Genomes (MAGs).</title>
        <authorList>
            <person name="Tran P."/>
        </authorList>
    </citation>
    <scope>NUCLEOTIDE SEQUENCE</scope>
    <source>
        <strain evidence="2">K_DeepCast_150m_m2_040</strain>
    </source>
</reference>
<proteinExistence type="predicted"/>